<dbReference type="InterPro" id="IPR055198">
    <property type="entry name" value="NSD_PHD"/>
</dbReference>
<dbReference type="SMART" id="SM00317">
    <property type="entry name" value="SET"/>
    <property type="match status" value="1"/>
</dbReference>
<evidence type="ECO:0000256" key="4">
    <source>
        <dbReference type="ARBA" id="ARBA00022553"/>
    </source>
</evidence>
<dbReference type="EnsemblMetazoa" id="CapteT93578">
    <property type="protein sequence ID" value="CapteP93578"/>
    <property type="gene ID" value="CapteG93578"/>
</dbReference>
<dbReference type="InterPro" id="IPR000313">
    <property type="entry name" value="PWWP_dom"/>
</dbReference>
<dbReference type="CDD" id="cd20144">
    <property type="entry name" value="PWWP_NSD_rpt1"/>
    <property type="match status" value="1"/>
</dbReference>
<feature type="region of interest" description="Disordered" evidence="17">
    <location>
        <begin position="421"/>
        <end position="456"/>
    </location>
</feature>
<feature type="domain" description="PWWP" evidence="20">
    <location>
        <begin position="148"/>
        <end position="210"/>
    </location>
</feature>
<evidence type="ECO:0000259" key="21">
    <source>
        <dbReference type="PROSITE" id="PS50868"/>
    </source>
</evidence>
<keyword evidence="5" id="KW-0489">Methyltransferase</keyword>
<evidence type="ECO:0000256" key="6">
    <source>
        <dbReference type="ARBA" id="ARBA00022679"/>
    </source>
</evidence>
<evidence type="ECO:0008006" key="26">
    <source>
        <dbReference type="Google" id="ProtNLM"/>
    </source>
</evidence>
<feature type="compositionally biased region" description="Pro residues" evidence="17">
    <location>
        <begin position="107"/>
        <end position="127"/>
    </location>
</feature>
<dbReference type="HOGENOM" id="CLU_004494_2_1_1"/>
<dbReference type="Pfam" id="PF17982">
    <property type="entry name" value="C5HCH"/>
    <property type="match status" value="1"/>
</dbReference>
<dbReference type="SUPFAM" id="SSF63748">
    <property type="entry name" value="Tudor/PWWP/MBT"/>
    <property type="match status" value="2"/>
</dbReference>
<dbReference type="FunFam" id="2.170.270.10:FF:000002">
    <property type="entry name" value="Histone-lysine N-methyltransferase"/>
    <property type="match status" value="1"/>
</dbReference>
<evidence type="ECO:0000256" key="14">
    <source>
        <dbReference type="ARBA" id="ARBA00023163"/>
    </source>
</evidence>
<dbReference type="Gene3D" id="2.30.30.140">
    <property type="match status" value="2"/>
</dbReference>
<gene>
    <name evidence="23" type="ORF">CAPTEDRAFT_93578</name>
</gene>
<dbReference type="InterPro" id="IPR001965">
    <property type="entry name" value="Znf_PHD"/>
</dbReference>
<dbReference type="Pfam" id="PF23011">
    <property type="entry name" value="PHD-1st_NSD"/>
    <property type="match status" value="2"/>
</dbReference>
<dbReference type="InterPro" id="IPR003616">
    <property type="entry name" value="Post-SET_dom"/>
</dbReference>
<dbReference type="InterPro" id="IPR001214">
    <property type="entry name" value="SET_dom"/>
</dbReference>
<keyword evidence="25" id="KW-1185">Reference proteome</keyword>
<evidence type="ECO:0000259" key="19">
    <source>
        <dbReference type="PROSITE" id="PS50280"/>
    </source>
</evidence>
<dbReference type="Pfam" id="PF00856">
    <property type="entry name" value="SET"/>
    <property type="match status" value="1"/>
</dbReference>
<evidence type="ECO:0000256" key="3">
    <source>
        <dbReference type="ARBA" id="ARBA00022454"/>
    </source>
</evidence>
<keyword evidence="13" id="KW-0805">Transcription regulation</keyword>
<dbReference type="EMBL" id="AMQN01001470">
    <property type="status" value="NOT_ANNOTATED_CDS"/>
    <property type="molecule type" value="Genomic_DNA"/>
</dbReference>
<organism evidence="23">
    <name type="scientific">Capitella teleta</name>
    <name type="common">Polychaete worm</name>
    <dbReference type="NCBI Taxonomy" id="283909"/>
    <lineage>
        <taxon>Eukaryota</taxon>
        <taxon>Metazoa</taxon>
        <taxon>Spiralia</taxon>
        <taxon>Lophotrochozoa</taxon>
        <taxon>Annelida</taxon>
        <taxon>Polychaeta</taxon>
        <taxon>Sedentaria</taxon>
        <taxon>Scolecida</taxon>
        <taxon>Capitellidae</taxon>
        <taxon>Capitella</taxon>
    </lineage>
</organism>
<dbReference type="STRING" id="283909.R7UK30"/>
<evidence type="ECO:0000313" key="25">
    <source>
        <dbReference type="Proteomes" id="UP000014760"/>
    </source>
</evidence>
<reference evidence="25" key="1">
    <citation type="submission" date="2012-12" db="EMBL/GenBank/DDBJ databases">
        <authorList>
            <person name="Hellsten U."/>
            <person name="Grimwood J."/>
            <person name="Chapman J.A."/>
            <person name="Shapiro H."/>
            <person name="Aerts A."/>
            <person name="Otillar R.P."/>
            <person name="Terry A.Y."/>
            <person name="Boore J.L."/>
            <person name="Simakov O."/>
            <person name="Marletaz F."/>
            <person name="Cho S.-J."/>
            <person name="Edsinger-Gonzales E."/>
            <person name="Havlak P."/>
            <person name="Kuo D.-H."/>
            <person name="Larsson T."/>
            <person name="Lv J."/>
            <person name="Arendt D."/>
            <person name="Savage R."/>
            <person name="Osoegawa K."/>
            <person name="de Jong P."/>
            <person name="Lindberg D.R."/>
            <person name="Seaver E.C."/>
            <person name="Weisblat D.A."/>
            <person name="Putnam N.H."/>
            <person name="Grigoriev I.V."/>
            <person name="Rokhsar D.S."/>
        </authorList>
    </citation>
    <scope>NUCLEOTIDE SEQUENCE</scope>
    <source>
        <strain evidence="25">I ESC-2004</strain>
    </source>
</reference>
<keyword evidence="9" id="KW-0677">Repeat</keyword>
<dbReference type="EMBL" id="KB302615">
    <property type="protein sequence ID" value="ELU04158.1"/>
    <property type="molecule type" value="Genomic_DNA"/>
</dbReference>
<evidence type="ECO:0000259" key="18">
    <source>
        <dbReference type="PROSITE" id="PS50016"/>
    </source>
</evidence>
<dbReference type="InterPro" id="IPR019787">
    <property type="entry name" value="Znf_PHD-finger"/>
</dbReference>
<name>R7UK30_CAPTE</name>
<dbReference type="GO" id="GO:0005634">
    <property type="term" value="C:nucleus"/>
    <property type="evidence" value="ECO:0007669"/>
    <property type="project" value="UniProtKB-SubCell"/>
</dbReference>
<dbReference type="SUPFAM" id="SSF82199">
    <property type="entry name" value="SET domain"/>
    <property type="match status" value="1"/>
</dbReference>
<feature type="domain" description="Post-SET" evidence="21">
    <location>
        <begin position="1010"/>
        <end position="1026"/>
    </location>
</feature>
<comment type="subcellular location">
    <subcellularLocation>
        <location evidence="2">Chromosome</location>
    </subcellularLocation>
    <subcellularLocation>
        <location evidence="1">Nucleus</location>
    </subcellularLocation>
</comment>
<keyword evidence="15" id="KW-0539">Nucleus</keyword>
<accession>R7UK30</accession>
<evidence type="ECO:0000256" key="13">
    <source>
        <dbReference type="ARBA" id="ARBA00023015"/>
    </source>
</evidence>
<dbReference type="GO" id="GO:0008270">
    <property type="term" value="F:zinc ion binding"/>
    <property type="evidence" value="ECO:0007669"/>
    <property type="project" value="UniProtKB-KW"/>
</dbReference>
<dbReference type="FunCoup" id="R7UK30">
    <property type="interactions" value="1477"/>
</dbReference>
<keyword evidence="6" id="KW-0808">Transferase</keyword>
<proteinExistence type="predicted"/>
<dbReference type="SMART" id="SM00249">
    <property type="entry name" value="PHD"/>
    <property type="match status" value="4"/>
</dbReference>
<feature type="domain" description="PWWP" evidence="20">
    <location>
        <begin position="703"/>
        <end position="766"/>
    </location>
</feature>
<keyword evidence="8" id="KW-0479">Metal-binding</keyword>
<dbReference type="InterPro" id="IPR050777">
    <property type="entry name" value="SET2_Histone-Lys_MeTrsfase"/>
</dbReference>
<dbReference type="Pfam" id="PF00855">
    <property type="entry name" value="PWWP"/>
    <property type="match status" value="2"/>
</dbReference>
<dbReference type="OMA" id="SHIICPA"/>
<keyword evidence="14" id="KW-0804">Transcription</keyword>
<dbReference type="PROSITE" id="PS50016">
    <property type="entry name" value="ZF_PHD_2"/>
    <property type="match status" value="1"/>
</dbReference>
<evidence type="ECO:0000256" key="12">
    <source>
        <dbReference type="ARBA" id="ARBA00022853"/>
    </source>
</evidence>
<dbReference type="CDD" id="cd05838">
    <property type="entry name" value="PWWP_NSD_rpt2"/>
    <property type="match status" value="1"/>
</dbReference>
<dbReference type="SUPFAM" id="SSF47095">
    <property type="entry name" value="HMG-box"/>
    <property type="match status" value="1"/>
</dbReference>
<dbReference type="CDD" id="cd15564">
    <property type="entry name" value="PHD1_NSD"/>
    <property type="match status" value="1"/>
</dbReference>
<feature type="region of interest" description="Disordered" evidence="17">
    <location>
        <begin position="268"/>
        <end position="299"/>
    </location>
</feature>
<dbReference type="SUPFAM" id="SSF57903">
    <property type="entry name" value="FYVE/PHD zinc finger"/>
    <property type="match status" value="3"/>
</dbReference>
<dbReference type="PROSITE" id="PS50280">
    <property type="entry name" value="SET"/>
    <property type="match status" value="1"/>
</dbReference>
<dbReference type="CDD" id="cd15565">
    <property type="entry name" value="PHD2_NSD"/>
    <property type="match status" value="1"/>
</dbReference>
<dbReference type="InterPro" id="IPR059153">
    <property type="entry name" value="NSD_PHD-1st"/>
</dbReference>
<dbReference type="SMART" id="SM00293">
    <property type="entry name" value="PWWP"/>
    <property type="match status" value="2"/>
</dbReference>
<dbReference type="InterPro" id="IPR055197">
    <property type="entry name" value="PHDvar_NSD"/>
</dbReference>
<keyword evidence="7" id="KW-0949">S-adenosyl-L-methionine</keyword>
<dbReference type="FunFam" id="3.30.40.10:FF:000025">
    <property type="entry name" value="Histone-lysine N-methyltransferase"/>
    <property type="match status" value="1"/>
</dbReference>
<evidence type="ECO:0000256" key="2">
    <source>
        <dbReference type="ARBA" id="ARBA00004286"/>
    </source>
</evidence>
<dbReference type="Pfam" id="PF22908">
    <property type="entry name" value="PHD_NSD"/>
    <property type="match status" value="1"/>
</dbReference>
<dbReference type="InterPro" id="IPR013083">
    <property type="entry name" value="Znf_RING/FYVE/PHD"/>
</dbReference>
<dbReference type="InterPro" id="IPR019786">
    <property type="entry name" value="Zinc_finger_PHD-type_CS"/>
</dbReference>
<evidence type="ECO:0000256" key="9">
    <source>
        <dbReference type="ARBA" id="ARBA00022737"/>
    </source>
</evidence>
<reference evidence="23 25" key="2">
    <citation type="journal article" date="2013" name="Nature">
        <title>Insights into bilaterian evolution from three spiralian genomes.</title>
        <authorList>
            <person name="Simakov O."/>
            <person name="Marletaz F."/>
            <person name="Cho S.J."/>
            <person name="Edsinger-Gonzales E."/>
            <person name="Havlak P."/>
            <person name="Hellsten U."/>
            <person name="Kuo D.H."/>
            <person name="Larsson T."/>
            <person name="Lv J."/>
            <person name="Arendt D."/>
            <person name="Savage R."/>
            <person name="Osoegawa K."/>
            <person name="de Jong P."/>
            <person name="Grimwood J."/>
            <person name="Chapman J.A."/>
            <person name="Shapiro H."/>
            <person name="Aerts A."/>
            <person name="Otillar R.P."/>
            <person name="Terry A.Y."/>
            <person name="Boore J.L."/>
            <person name="Grigoriev I.V."/>
            <person name="Lindberg D.R."/>
            <person name="Seaver E.C."/>
            <person name="Weisblat D.A."/>
            <person name="Putnam N.H."/>
            <person name="Rokhsar D.S."/>
        </authorList>
    </citation>
    <scope>NUCLEOTIDE SEQUENCE</scope>
    <source>
        <strain evidence="23 25">I ESC-2004</strain>
    </source>
</reference>
<evidence type="ECO:0000313" key="23">
    <source>
        <dbReference type="EMBL" id="ELU04158.1"/>
    </source>
</evidence>
<dbReference type="InterPro" id="IPR041306">
    <property type="entry name" value="C5HCH"/>
</dbReference>
<dbReference type="InterPro" id="IPR011011">
    <property type="entry name" value="Znf_FYVE_PHD"/>
</dbReference>
<evidence type="ECO:0000256" key="7">
    <source>
        <dbReference type="ARBA" id="ARBA00022691"/>
    </source>
</evidence>
<protein>
    <recommendedName>
        <fullName evidence="26">Histone-lysine N-methyltransferase</fullName>
    </recommendedName>
</protein>
<dbReference type="Proteomes" id="UP000014760">
    <property type="component" value="Unassembled WGS sequence"/>
</dbReference>
<reference evidence="24" key="3">
    <citation type="submission" date="2015-06" db="UniProtKB">
        <authorList>
            <consortium name="EnsemblMetazoa"/>
        </authorList>
    </citation>
    <scope>IDENTIFICATION</scope>
</reference>
<dbReference type="CDD" id="cd19173">
    <property type="entry name" value="SET_NSD"/>
    <property type="match status" value="1"/>
</dbReference>
<evidence type="ECO:0000313" key="24">
    <source>
        <dbReference type="EnsemblMetazoa" id="CapteP93578"/>
    </source>
</evidence>
<keyword evidence="12" id="KW-0156">Chromatin regulator</keyword>
<feature type="compositionally biased region" description="Basic and acidic residues" evidence="17">
    <location>
        <begin position="86"/>
        <end position="97"/>
    </location>
</feature>
<dbReference type="PROSITE" id="PS51215">
    <property type="entry name" value="AWS"/>
    <property type="match status" value="1"/>
</dbReference>
<evidence type="ECO:0000259" key="20">
    <source>
        <dbReference type="PROSITE" id="PS50812"/>
    </source>
</evidence>
<dbReference type="Pfam" id="PF17907">
    <property type="entry name" value="AWS"/>
    <property type="match status" value="1"/>
</dbReference>
<dbReference type="GO" id="GO:0032259">
    <property type="term" value="P:methylation"/>
    <property type="evidence" value="ECO:0007669"/>
    <property type="project" value="UniProtKB-KW"/>
</dbReference>
<feature type="region of interest" description="Disordered" evidence="17">
    <location>
        <begin position="1"/>
        <end position="138"/>
    </location>
</feature>
<dbReference type="InterPro" id="IPR046341">
    <property type="entry name" value="SET_dom_sf"/>
</dbReference>
<dbReference type="Pfam" id="PF23004">
    <property type="entry name" value="PHDvar_NSD"/>
    <property type="match status" value="1"/>
</dbReference>
<dbReference type="AlphaFoldDB" id="R7UK30"/>
<evidence type="ECO:0000256" key="10">
    <source>
        <dbReference type="ARBA" id="ARBA00022771"/>
    </source>
</evidence>
<dbReference type="CDD" id="cd15567">
    <property type="entry name" value="PHD4_NSD"/>
    <property type="match status" value="1"/>
</dbReference>
<dbReference type="OrthoDB" id="422362at2759"/>
<evidence type="ECO:0000256" key="1">
    <source>
        <dbReference type="ARBA" id="ARBA00004123"/>
    </source>
</evidence>
<keyword evidence="11" id="KW-0862">Zinc</keyword>
<dbReference type="GO" id="GO:0016279">
    <property type="term" value="F:protein-lysine N-methyltransferase activity"/>
    <property type="evidence" value="ECO:0007669"/>
    <property type="project" value="UniProtKB-ARBA"/>
</dbReference>
<evidence type="ECO:0000259" key="22">
    <source>
        <dbReference type="PROSITE" id="PS51215"/>
    </source>
</evidence>
<keyword evidence="4" id="KW-0597">Phosphoprotein</keyword>
<dbReference type="InterPro" id="IPR036910">
    <property type="entry name" value="HMG_box_dom_sf"/>
</dbReference>
<feature type="domain" description="SET" evidence="19">
    <location>
        <begin position="886"/>
        <end position="1003"/>
    </location>
</feature>
<feature type="region of interest" description="Disordered" evidence="17">
    <location>
        <begin position="362"/>
        <end position="381"/>
    </location>
</feature>
<evidence type="ECO:0000256" key="15">
    <source>
        <dbReference type="ARBA" id="ARBA00023242"/>
    </source>
</evidence>
<dbReference type="InterPro" id="IPR006560">
    <property type="entry name" value="AWS_dom"/>
</dbReference>
<evidence type="ECO:0000256" key="8">
    <source>
        <dbReference type="ARBA" id="ARBA00022723"/>
    </source>
</evidence>
<dbReference type="PROSITE" id="PS50812">
    <property type="entry name" value="PWWP"/>
    <property type="match status" value="2"/>
</dbReference>
<dbReference type="PANTHER" id="PTHR22884">
    <property type="entry name" value="SET DOMAIN PROTEINS"/>
    <property type="match status" value="1"/>
</dbReference>
<dbReference type="CDD" id="cd15568">
    <property type="entry name" value="PHD5_NSD"/>
    <property type="match status" value="1"/>
</dbReference>
<feature type="domain" description="PHD-type" evidence="18">
    <location>
        <begin position="1055"/>
        <end position="1102"/>
    </location>
</feature>
<keyword evidence="10 16" id="KW-0863">Zinc-finger</keyword>
<dbReference type="GO" id="GO:0140938">
    <property type="term" value="F:histone H3 methyltransferase activity"/>
    <property type="evidence" value="ECO:0007669"/>
    <property type="project" value="UniProtKB-ARBA"/>
</dbReference>
<feature type="non-terminal residue" evidence="23">
    <location>
        <position position="1129"/>
    </location>
</feature>
<feature type="domain" description="AWS" evidence="22">
    <location>
        <begin position="834"/>
        <end position="884"/>
    </location>
</feature>
<evidence type="ECO:0000256" key="16">
    <source>
        <dbReference type="PROSITE-ProRule" id="PRU00146"/>
    </source>
</evidence>
<dbReference type="PROSITE" id="PS50868">
    <property type="entry name" value="POST_SET"/>
    <property type="match status" value="1"/>
</dbReference>
<dbReference type="PROSITE" id="PS01359">
    <property type="entry name" value="ZF_PHD_1"/>
    <property type="match status" value="1"/>
</dbReference>
<sequence length="1129" mass="126031">MEDLSQEFSPERVSAEAAASPPSVPSPASHAPVINASPTPIKLRIRRSVCDGKTEVSSEEIIEGPPAPSPQIPVAAAAPPPKRARTKGELKKQLQEKRGKRGGLLPVLPPPPEPLPPPLQPPLPPITQKPKLELKQPDPDAKDAKFLIGDMLWGRVAGHPWWPCMVGYDPFQGIFTRIQRAKARMTHVHFFGSEGERGWVPDKSLIPFEGKEAFEKYCSMMQDKDKKNKKNYIIAGRRRKAWEFAVKDAESAQPLSKAERQALFAVAPPVEDSLKRPSDTTPPVAKRQKRSQSITSPMENQSVAQFTVFCMRRRDALKRDHPDFSPEQVDELLKTQWDSLDADQKSLFIPMGQDFAHLSKHMPQTTAPTGKSDGPPSVEELKPRNLDSLLDKVVEQHVSEEVCFSGDAFHLQHFNLQGDSTKDEIAPKKKSRTCKVKEESSDSTDAQDSDVAGEKARRLAMPSIEWTDGCPPYDLELLKLTTTSASVRKESLCGVCEKPNELLHCVGPCLGHFHAACLGLSVVPTSTFKCDECSTGIHSCFTCKKADKETKKCSSHGCGKFYHMKCVSGIRSAKVDNGHFTCPLHACATCAVDDVYKPKPKQNRLLRCVRCPTAYHAGDFCVSAGSQQLNGQSIICGDHFQPVKGNSHHTMYHMSWCFACSVGGTLLCCDTCPCAYHAECLNIQPPEGAWHCELCTNGKRPVFGDIIWVKLGMYRRWWPSEICHPKNVPTNIQNMRHQLGEFPVKFLGTHDYFWLHRGRVFEYEEDDKATTLKASESNSLGKSFNQAVKEAALVNKMWNTIKEQLKGDIDQKKPSAYKHIKSNFPIGSVQIYKSPSNVCECTAQMENPCGEQGNCLNRLTLVECHPQMCKAGEKCQNQRFMKREYPDQSAYRTGARGWGLKTNVDIKKGQFVNEYVGDLIDSEECQRRIKAAHDNNIVNFYMLTLDNRRIIDAGPKGNLSRFMNHSCDPNLVTQKWTVNGDVRVGLFAVCDIPAGTELTFNYNLAAVGSTKTVCQCKSANCSGFLGIPPKQNSSSDSEKPKKKKKKKEKKKKIYDNDCYRCGDGGELLLCDQTTCPRAYHLKCLNLEKPPTGQWCCPWHHCDDCGRRALKLCSECPNSFCPQHLEGNIF</sequence>
<dbReference type="GO" id="GO:0005694">
    <property type="term" value="C:chromosome"/>
    <property type="evidence" value="ECO:0007669"/>
    <property type="project" value="UniProtKB-SubCell"/>
</dbReference>
<evidence type="ECO:0000256" key="11">
    <source>
        <dbReference type="ARBA" id="ARBA00022833"/>
    </source>
</evidence>
<dbReference type="Gene3D" id="2.170.270.10">
    <property type="entry name" value="SET domain"/>
    <property type="match status" value="1"/>
</dbReference>
<evidence type="ECO:0000256" key="17">
    <source>
        <dbReference type="SAM" id="MobiDB-lite"/>
    </source>
</evidence>
<feature type="compositionally biased region" description="Low complexity" evidence="17">
    <location>
        <begin position="15"/>
        <end position="33"/>
    </location>
</feature>
<keyword evidence="3" id="KW-0158">Chromosome</keyword>
<dbReference type="SMART" id="SM00570">
    <property type="entry name" value="AWS"/>
    <property type="match status" value="1"/>
</dbReference>
<evidence type="ECO:0000256" key="5">
    <source>
        <dbReference type="ARBA" id="ARBA00022603"/>
    </source>
</evidence>
<dbReference type="Gene3D" id="3.30.40.10">
    <property type="entry name" value="Zinc/RING finger domain, C3HC4 (zinc finger)"/>
    <property type="match status" value="4"/>
</dbReference>